<feature type="non-terminal residue" evidence="6">
    <location>
        <position position="1"/>
    </location>
</feature>
<dbReference type="GO" id="GO:0009097">
    <property type="term" value="P:isoleucine biosynthetic process"/>
    <property type="evidence" value="ECO:0007669"/>
    <property type="project" value="TreeGrafter"/>
</dbReference>
<name>X0VQC0_9ZZZZ</name>
<evidence type="ECO:0000256" key="1">
    <source>
        <dbReference type="ARBA" id="ARBA00001964"/>
    </source>
</evidence>
<evidence type="ECO:0000259" key="5">
    <source>
        <dbReference type="Pfam" id="PF02775"/>
    </source>
</evidence>
<dbReference type="CDD" id="cd00568">
    <property type="entry name" value="TPP_enzymes"/>
    <property type="match status" value="1"/>
</dbReference>
<dbReference type="GO" id="GO:0005948">
    <property type="term" value="C:acetolactate synthase complex"/>
    <property type="evidence" value="ECO:0007669"/>
    <property type="project" value="TreeGrafter"/>
</dbReference>
<reference evidence="6" key="1">
    <citation type="journal article" date="2014" name="Front. Microbiol.">
        <title>High frequency of phylogenetically diverse reductive dehalogenase-homologous genes in deep subseafloor sedimentary metagenomes.</title>
        <authorList>
            <person name="Kawai M."/>
            <person name="Futagami T."/>
            <person name="Toyoda A."/>
            <person name="Takaki Y."/>
            <person name="Nishi S."/>
            <person name="Hori S."/>
            <person name="Arai W."/>
            <person name="Tsubouchi T."/>
            <person name="Morono Y."/>
            <person name="Uchiyama I."/>
            <person name="Ito T."/>
            <person name="Fujiyama A."/>
            <person name="Inagaki F."/>
            <person name="Takami H."/>
        </authorList>
    </citation>
    <scope>NUCLEOTIDE SEQUENCE</scope>
    <source>
        <strain evidence="6">Expedition CK06-06</strain>
    </source>
</reference>
<dbReference type="Pfam" id="PF02775">
    <property type="entry name" value="TPP_enzyme_C"/>
    <property type="match status" value="1"/>
</dbReference>
<dbReference type="InterPro" id="IPR029061">
    <property type="entry name" value="THDP-binding"/>
</dbReference>
<dbReference type="PROSITE" id="PS00187">
    <property type="entry name" value="TPP_ENZYMES"/>
    <property type="match status" value="1"/>
</dbReference>
<evidence type="ECO:0000313" key="6">
    <source>
        <dbReference type="EMBL" id="GAG14668.1"/>
    </source>
</evidence>
<dbReference type="SUPFAM" id="SSF52518">
    <property type="entry name" value="Thiamin diphosphate-binding fold (THDP-binding)"/>
    <property type="match status" value="1"/>
</dbReference>
<dbReference type="Pfam" id="PF00205">
    <property type="entry name" value="TPP_enzyme_M"/>
    <property type="match status" value="1"/>
</dbReference>
<gene>
    <name evidence="6" type="ORF">S01H1_54005</name>
</gene>
<dbReference type="GO" id="GO:0030976">
    <property type="term" value="F:thiamine pyrophosphate binding"/>
    <property type="evidence" value="ECO:0007669"/>
    <property type="project" value="InterPro"/>
</dbReference>
<organism evidence="6">
    <name type="scientific">marine sediment metagenome</name>
    <dbReference type="NCBI Taxonomy" id="412755"/>
    <lineage>
        <taxon>unclassified sequences</taxon>
        <taxon>metagenomes</taxon>
        <taxon>ecological metagenomes</taxon>
    </lineage>
</organism>
<dbReference type="InterPro" id="IPR011766">
    <property type="entry name" value="TPP_enzyme_TPP-bd"/>
</dbReference>
<comment type="cofactor">
    <cofactor evidence="1">
        <name>thiamine diphosphate</name>
        <dbReference type="ChEBI" id="CHEBI:58937"/>
    </cofactor>
</comment>
<dbReference type="GO" id="GO:0003984">
    <property type="term" value="F:acetolactate synthase activity"/>
    <property type="evidence" value="ECO:0007669"/>
    <property type="project" value="TreeGrafter"/>
</dbReference>
<dbReference type="PANTHER" id="PTHR18968:SF13">
    <property type="entry name" value="ACETOLACTATE SYNTHASE CATALYTIC SUBUNIT, MITOCHONDRIAL"/>
    <property type="match status" value="1"/>
</dbReference>
<feature type="domain" description="Thiamine pyrophosphate enzyme central" evidence="4">
    <location>
        <begin position="1"/>
        <end position="78"/>
    </location>
</feature>
<dbReference type="InterPro" id="IPR000399">
    <property type="entry name" value="TPP-bd_CS"/>
</dbReference>
<accession>X0VQC0</accession>
<comment type="caution">
    <text evidence="6">The sequence shown here is derived from an EMBL/GenBank/DDBJ whole genome shotgun (WGS) entry which is preliminary data.</text>
</comment>
<dbReference type="Gene3D" id="3.40.50.1220">
    <property type="entry name" value="TPP-binding domain"/>
    <property type="match status" value="1"/>
</dbReference>
<dbReference type="SUPFAM" id="SSF52467">
    <property type="entry name" value="DHS-like NAD/FAD-binding domain"/>
    <property type="match status" value="1"/>
</dbReference>
<dbReference type="InterPro" id="IPR029035">
    <property type="entry name" value="DHS-like_NAD/FAD-binding_dom"/>
</dbReference>
<dbReference type="InterPro" id="IPR012000">
    <property type="entry name" value="Thiamin_PyroP_enz_cen_dom"/>
</dbReference>
<dbReference type="EMBL" id="BARS01035005">
    <property type="protein sequence ID" value="GAG14668.1"/>
    <property type="molecule type" value="Genomic_DNA"/>
</dbReference>
<evidence type="ECO:0000256" key="2">
    <source>
        <dbReference type="ARBA" id="ARBA00007812"/>
    </source>
</evidence>
<dbReference type="Gene3D" id="3.40.50.970">
    <property type="match status" value="1"/>
</dbReference>
<evidence type="ECO:0008006" key="7">
    <source>
        <dbReference type="Google" id="ProtNLM"/>
    </source>
</evidence>
<proteinExistence type="inferred from homology"/>
<protein>
    <recommendedName>
        <fullName evidence="7">Thiamine pyrophosphate enzyme TPP-binding domain-containing protein</fullName>
    </recommendedName>
</protein>
<comment type="similarity">
    <text evidence="2">Belongs to the TPP enzyme family.</text>
</comment>
<evidence type="ECO:0000256" key="3">
    <source>
        <dbReference type="ARBA" id="ARBA00023052"/>
    </source>
</evidence>
<feature type="non-terminal residue" evidence="6">
    <location>
        <position position="258"/>
    </location>
</feature>
<dbReference type="GO" id="GO:0050660">
    <property type="term" value="F:flavin adenine dinucleotide binding"/>
    <property type="evidence" value="ECO:0007669"/>
    <property type="project" value="TreeGrafter"/>
</dbReference>
<keyword evidence="3" id="KW-0786">Thiamine pyrophosphate</keyword>
<dbReference type="AlphaFoldDB" id="X0VQC0"/>
<sequence length="258" mass="27503">GVFGTFGLPVANAVVADADVILAVGSKLSPTDTASENPKLLDPERQILIQIDIEPKNVSWTFPCEHAVIGDASVALSHITEAICVLGSPPQETVASRKERVAEARRRDGFFNAPEFASDEVPMLPQRIIAEIRKAISDDAIVVCDAGENRLFMTHFFQTKSAGTFISPAAIGGMGYAIPAALAAKLICPERQIVAVCGDGGFAMAMNGLMTACEEGIAIVTVIFNNRTLGWVMHGQRDRVIASEFANMDFAEIARAIG</sequence>
<feature type="domain" description="Thiamine pyrophosphate enzyme TPP-binding" evidence="5">
    <location>
        <begin position="145"/>
        <end position="258"/>
    </location>
</feature>
<evidence type="ECO:0000259" key="4">
    <source>
        <dbReference type="Pfam" id="PF00205"/>
    </source>
</evidence>
<dbReference type="GO" id="GO:0009099">
    <property type="term" value="P:L-valine biosynthetic process"/>
    <property type="evidence" value="ECO:0007669"/>
    <property type="project" value="TreeGrafter"/>
</dbReference>
<dbReference type="InterPro" id="IPR045229">
    <property type="entry name" value="TPP_enz"/>
</dbReference>
<dbReference type="GO" id="GO:0000287">
    <property type="term" value="F:magnesium ion binding"/>
    <property type="evidence" value="ECO:0007669"/>
    <property type="project" value="InterPro"/>
</dbReference>
<dbReference type="PANTHER" id="PTHR18968">
    <property type="entry name" value="THIAMINE PYROPHOSPHATE ENZYMES"/>
    <property type="match status" value="1"/>
</dbReference>